<reference evidence="1" key="1">
    <citation type="submission" date="2024-07" db="EMBL/GenBank/DDBJ databases">
        <authorList>
            <person name="Yu S.T."/>
        </authorList>
    </citation>
    <scope>NUCLEOTIDE SEQUENCE</scope>
    <source>
        <strain evidence="1">R35</strain>
    </source>
</reference>
<dbReference type="RefSeq" id="WP_369265054.1">
    <property type="nucleotide sequence ID" value="NZ_CP163440.1"/>
</dbReference>
<accession>A0AB39SM01</accession>
<sequence>MTDINWTYFSPPTLIEPGERTGTFRLGGDDLIKDEHGNSRITFDAQQRQAEIAARRAEQRGLWPC</sequence>
<gene>
    <name evidence="1" type="ORF">AB5J50_49485</name>
</gene>
<dbReference type="Gene3D" id="3.40.50.720">
    <property type="entry name" value="NAD(P)-binding Rossmann-like Domain"/>
    <property type="match status" value="1"/>
</dbReference>
<dbReference type="AlphaFoldDB" id="A0AB39SM01"/>
<evidence type="ECO:0000313" key="1">
    <source>
        <dbReference type="EMBL" id="XDQ68230.1"/>
    </source>
</evidence>
<organism evidence="1">
    <name type="scientific">Streptomyces sp. R35</name>
    <dbReference type="NCBI Taxonomy" id="3238630"/>
    <lineage>
        <taxon>Bacteria</taxon>
        <taxon>Bacillati</taxon>
        <taxon>Actinomycetota</taxon>
        <taxon>Actinomycetes</taxon>
        <taxon>Kitasatosporales</taxon>
        <taxon>Streptomycetaceae</taxon>
        <taxon>Streptomyces</taxon>
    </lineage>
</organism>
<proteinExistence type="predicted"/>
<name>A0AB39SM01_9ACTN</name>
<dbReference type="EMBL" id="CP163440">
    <property type="protein sequence ID" value="XDQ68230.1"/>
    <property type="molecule type" value="Genomic_DNA"/>
</dbReference>
<protein>
    <submittedName>
        <fullName evidence="1">Uncharacterized protein</fullName>
    </submittedName>
</protein>